<keyword evidence="2" id="KW-1185">Reference proteome</keyword>
<dbReference type="EMBL" id="MU276076">
    <property type="protein sequence ID" value="KAI0042239.1"/>
    <property type="molecule type" value="Genomic_DNA"/>
</dbReference>
<evidence type="ECO:0000313" key="1">
    <source>
        <dbReference type="EMBL" id="KAI0042239.1"/>
    </source>
</evidence>
<evidence type="ECO:0000313" key="2">
    <source>
        <dbReference type="Proteomes" id="UP000814033"/>
    </source>
</evidence>
<protein>
    <submittedName>
        <fullName evidence="1">Uncharacterized protein</fullName>
    </submittedName>
</protein>
<proteinExistence type="predicted"/>
<name>A0ACB8REE4_9AGAM</name>
<dbReference type="Proteomes" id="UP000814033">
    <property type="component" value="Unassembled WGS sequence"/>
</dbReference>
<reference evidence="1" key="2">
    <citation type="journal article" date="2022" name="New Phytol.">
        <title>Evolutionary transition to the ectomycorrhizal habit in the genomes of a hyperdiverse lineage of mushroom-forming fungi.</title>
        <authorList>
            <person name="Looney B."/>
            <person name="Miyauchi S."/>
            <person name="Morin E."/>
            <person name="Drula E."/>
            <person name="Courty P.E."/>
            <person name="Kohler A."/>
            <person name="Kuo A."/>
            <person name="LaButti K."/>
            <person name="Pangilinan J."/>
            <person name="Lipzen A."/>
            <person name="Riley R."/>
            <person name="Andreopoulos W."/>
            <person name="He G."/>
            <person name="Johnson J."/>
            <person name="Nolan M."/>
            <person name="Tritt A."/>
            <person name="Barry K.W."/>
            <person name="Grigoriev I.V."/>
            <person name="Nagy L.G."/>
            <person name="Hibbett D."/>
            <person name="Henrissat B."/>
            <person name="Matheny P.B."/>
            <person name="Labbe J."/>
            <person name="Martin F.M."/>
        </authorList>
    </citation>
    <scope>NUCLEOTIDE SEQUENCE</scope>
    <source>
        <strain evidence="1">FP105234-sp</strain>
    </source>
</reference>
<accession>A0ACB8REE4</accession>
<reference evidence="1" key="1">
    <citation type="submission" date="2021-02" db="EMBL/GenBank/DDBJ databases">
        <authorList>
            <consortium name="DOE Joint Genome Institute"/>
            <person name="Ahrendt S."/>
            <person name="Looney B.P."/>
            <person name="Miyauchi S."/>
            <person name="Morin E."/>
            <person name="Drula E."/>
            <person name="Courty P.E."/>
            <person name="Chicoki N."/>
            <person name="Fauchery L."/>
            <person name="Kohler A."/>
            <person name="Kuo A."/>
            <person name="Labutti K."/>
            <person name="Pangilinan J."/>
            <person name="Lipzen A."/>
            <person name="Riley R."/>
            <person name="Andreopoulos W."/>
            <person name="He G."/>
            <person name="Johnson J."/>
            <person name="Barry K.W."/>
            <person name="Grigoriev I.V."/>
            <person name="Nagy L."/>
            <person name="Hibbett D."/>
            <person name="Henrissat B."/>
            <person name="Matheny P.B."/>
            <person name="Labbe J."/>
            <person name="Martin F."/>
        </authorList>
    </citation>
    <scope>NUCLEOTIDE SEQUENCE</scope>
    <source>
        <strain evidence="1">FP105234-sp</strain>
    </source>
</reference>
<comment type="caution">
    <text evidence="1">The sequence shown here is derived from an EMBL/GenBank/DDBJ whole genome shotgun (WGS) entry which is preliminary data.</text>
</comment>
<sequence length="204" mass="22132">MMTVENNLARGGQKFLTPVRHETVLVQLEAPTALDVDRPETFELVDGNNLIMQFAISSLYVVDGTVNPARFCAALSRTLQRFPTAAGRLGRKGDDWHIDLCNAPVPVHVASSPSHHVLPHLHSADRLARSDDAPSAAYVVQPTPHVELYVDKVDLAAAMTGASDAYLCSFVLTHMGDGRTVVGLSWHHVLGDQVIGLWAMTCVC</sequence>
<organism evidence="1 2">
    <name type="scientific">Auriscalpium vulgare</name>
    <dbReference type="NCBI Taxonomy" id="40419"/>
    <lineage>
        <taxon>Eukaryota</taxon>
        <taxon>Fungi</taxon>
        <taxon>Dikarya</taxon>
        <taxon>Basidiomycota</taxon>
        <taxon>Agaricomycotina</taxon>
        <taxon>Agaricomycetes</taxon>
        <taxon>Russulales</taxon>
        <taxon>Auriscalpiaceae</taxon>
        <taxon>Auriscalpium</taxon>
    </lineage>
</organism>
<gene>
    <name evidence="1" type="ORF">FA95DRAFT_591086</name>
</gene>